<dbReference type="EMBL" id="JAGINW010000001">
    <property type="protein sequence ID" value="MBP2321213.1"/>
    <property type="molecule type" value="Genomic_DNA"/>
</dbReference>
<evidence type="ECO:0000313" key="1">
    <source>
        <dbReference type="EMBL" id="MBP2321213.1"/>
    </source>
</evidence>
<evidence type="ECO:0008006" key="3">
    <source>
        <dbReference type="Google" id="ProtNLM"/>
    </source>
</evidence>
<comment type="caution">
    <text evidence="1">The sequence shown here is derived from an EMBL/GenBank/DDBJ whole genome shotgun (WGS) entry which is preliminary data.</text>
</comment>
<dbReference type="Proteomes" id="UP001519332">
    <property type="component" value="Unassembled WGS sequence"/>
</dbReference>
<name>A0ABS4T9V6_9PSEU</name>
<accession>A0ABS4T9V6</accession>
<organism evidence="1 2">
    <name type="scientific">Kibdelosporangium banguiense</name>
    <dbReference type="NCBI Taxonomy" id="1365924"/>
    <lineage>
        <taxon>Bacteria</taxon>
        <taxon>Bacillati</taxon>
        <taxon>Actinomycetota</taxon>
        <taxon>Actinomycetes</taxon>
        <taxon>Pseudonocardiales</taxon>
        <taxon>Pseudonocardiaceae</taxon>
        <taxon>Kibdelosporangium</taxon>
    </lineage>
</organism>
<proteinExistence type="predicted"/>
<sequence>MTSRDNSAIGQRRQLGLHVPAASFAAFVAKVKAAS</sequence>
<keyword evidence="2" id="KW-1185">Reference proteome</keyword>
<gene>
    <name evidence="1" type="ORF">JOF56_001598</name>
</gene>
<evidence type="ECO:0000313" key="2">
    <source>
        <dbReference type="Proteomes" id="UP001519332"/>
    </source>
</evidence>
<reference evidence="1 2" key="1">
    <citation type="submission" date="2021-03" db="EMBL/GenBank/DDBJ databases">
        <title>Sequencing the genomes of 1000 actinobacteria strains.</title>
        <authorList>
            <person name="Klenk H.-P."/>
        </authorList>
    </citation>
    <scope>NUCLEOTIDE SEQUENCE [LARGE SCALE GENOMIC DNA]</scope>
    <source>
        <strain evidence="1 2">DSM 46670</strain>
    </source>
</reference>
<protein>
    <recommendedName>
        <fullName evidence="3">DUF397 domain-containing protein</fullName>
    </recommendedName>
</protein>